<gene>
    <name evidence="2" type="ORF">FGO68_gene5172</name>
</gene>
<sequence length="170" mass="19521">MPDEAIIRPIIRNIFIFPNQQRPLKMHIFQCVVPHNKEQLYECNCECSQQLKYNHQVPGEPIQVNPEHIAGHHPFSLKHINLYHGQLQNKGGHYLGDQYSQRAREDVVAAVIAFVCFVIGPPQHLQEDQKHDEGLEDGLHGDEDGYKRDQCERADGCEVPVEVRMKQLPG</sequence>
<evidence type="ECO:0000256" key="1">
    <source>
        <dbReference type="SAM" id="MobiDB-lite"/>
    </source>
</evidence>
<evidence type="ECO:0000313" key="2">
    <source>
        <dbReference type="EMBL" id="TNV88032.1"/>
    </source>
</evidence>
<organism evidence="2 3">
    <name type="scientific">Halteria grandinella</name>
    <dbReference type="NCBI Taxonomy" id="5974"/>
    <lineage>
        <taxon>Eukaryota</taxon>
        <taxon>Sar</taxon>
        <taxon>Alveolata</taxon>
        <taxon>Ciliophora</taxon>
        <taxon>Intramacronucleata</taxon>
        <taxon>Spirotrichea</taxon>
        <taxon>Stichotrichia</taxon>
        <taxon>Sporadotrichida</taxon>
        <taxon>Halteriidae</taxon>
        <taxon>Halteria</taxon>
    </lineage>
</organism>
<name>A0A8J8P6L9_HALGN</name>
<keyword evidence="3" id="KW-1185">Reference proteome</keyword>
<proteinExistence type="predicted"/>
<reference evidence="2" key="1">
    <citation type="submission" date="2019-06" db="EMBL/GenBank/DDBJ databases">
        <authorList>
            <person name="Zheng W."/>
        </authorList>
    </citation>
    <scope>NUCLEOTIDE SEQUENCE</scope>
    <source>
        <strain evidence="2">QDHG01</strain>
    </source>
</reference>
<dbReference type="Proteomes" id="UP000785679">
    <property type="component" value="Unassembled WGS sequence"/>
</dbReference>
<protein>
    <submittedName>
        <fullName evidence="2">Uncharacterized protein</fullName>
    </submittedName>
</protein>
<evidence type="ECO:0000313" key="3">
    <source>
        <dbReference type="Proteomes" id="UP000785679"/>
    </source>
</evidence>
<dbReference type="AlphaFoldDB" id="A0A8J8P6L9"/>
<feature type="region of interest" description="Disordered" evidence="1">
    <location>
        <begin position="127"/>
        <end position="147"/>
    </location>
</feature>
<dbReference type="EMBL" id="RRYP01000087">
    <property type="protein sequence ID" value="TNV88032.1"/>
    <property type="molecule type" value="Genomic_DNA"/>
</dbReference>
<comment type="caution">
    <text evidence="2">The sequence shown here is derived from an EMBL/GenBank/DDBJ whole genome shotgun (WGS) entry which is preliminary data.</text>
</comment>
<accession>A0A8J8P6L9</accession>